<dbReference type="AlphaFoldDB" id="A0A9N8VZN0"/>
<gene>
    <name evidence="2" type="ORF">ALEPTO_LOCUS1771</name>
</gene>
<evidence type="ECO:0000313" key="3">
    <source>
        <dbReference type="Proteomes" id="UP000789508"/>
    </source>
</evidence>
<keyword evidence="3" id="KW-1185">Reference proteome</keyword>
<evidence type="ECO:0000256" key="1">
    <source>
        <dbReference type="SAM" id="MobiDB-lite"/>
    </source>
</evidence>
<protein>
    <submittedName>
        <fullName evidence="2">4435_t:CDS:1</fullName>
    </submittedName>
</protein>
<reference evidence="2" key="1">
    <citation type="submission" date="2021-06" db="EMBL/GenBank/DDBJ databases">
        <authorList>
            <person name="Kallberg Y."/>
            <person name="Tangrot J."/>
            <person name="Rosling A."/>
        </authorList>
    </citation>
    <scope>NUCLEOTIDE SEQUENCE</scope>
    <source>
        <strain evidence="2">FL130A</strain>
    </source>
</reference>
<feature type="compositionally biased region" description="Polar residues" evidence="1">
    <location>
        <begin position="251"/>
        <end position="266"/>
    </location>
</feature>
<comment type="caution">
    <text evidence="2">The sequence shown here is derived from an EMBL/GenBank/DDBJ whole genome shotgun (WGS) entry which is preliminary data.</text>
</comment>
<feature type="compositionally biased region" description="Polar residues" evidence="1">
    <location>
        <begin position="276"/>
        <end position="314"/>
    </location>
</feature>
<proteinExistence type="predicted"/>
<feature type="compositionally biased region" description="Basic and acidic residues" evidence="1">
    <location>
        <begin position="189"/>
        <end position="204"/>
    </location>
</feature>
<sequence length="344" mass="37573">MVAEVIDYRVSRLVVLCKDCGHDVGLYPARHKCGTPSPDALVVPPIPKKVLAGSSSSSSSGGATNGWARLKAAKSEGKLSANNTSSGTQNSVNTSAGLTGDSHDGLWNKLRNVRNWKDVGEGAVPSSQGSQGAKLWDKLLSATSTLKANMTADSDNEGWEGETHISRILREYHEKKSDELPDWLYSKEDSRPRKRELLSGKSSDKVASPNSSQRGSIEKNEEEQSYPKRSLWESESSSTPAKPIAVPNRMGYQSNGNTSSLPNSYDSGRYTERGNTKQQYESNRQYYDDNTTNRARSLSPNPISRGYSQDNYDNNGYGMYSGTNDVAASRSRGRSSNRQGGYYG</sequence>
<organism evidence="2 3">
    <name type="scientific">Ambispora leptoticha</name>
    <dbReference type="NCBI Taxonomy" id="144679"/>
    <lineage>
        <taxon>Eukaryota</taxon>
        <taxon>Fungi</taxon>
        <taxon>Fungi incertae sedis</taxon>
        <taxon>Mucoromycota</taxon>
        <taxon>Glomeromycotina</taxon>
        <taxon>Glomeromycetes</taxon>
        <taxon>Archaeosporales</taxon>
        <taxon>Ambisporaceae</taxon>
        <taxon>Ambispora</taxon>
    </lineage>
</organism>
<dbReference type="OrthoDB" id="2683368at2759"/>
<evidence type="ECO:0000313" key="2">
    <source>
        <dbReference type="EMBL" id="CAG8465832.1"/>
    </source>
</evidence>
<feature type="region of interest" description="Disordered" evidence="1">
    <location>
        <begin position="189"/>
        <end position="344"/>
    </location>
</feature>
<feature type="region of interest" description="Disordered" evidence="1">
    <location>
        <begin position="74"/>
        <end position="103"/>
    </location>
</feature>
<dbReference type="EMBL" id="CAJVPS010000217">
    <property type="protein sequence ID" value="CAG8465832.1"/>
    <property type="molecule type" value="Genomic_DNA"/>
</dbReference>
<dbReference type="Proteomes" id="UP000789508">
    <property type="component" value="Unassembled WGS sequence"/>
</dbReference>
<feature type="compositionally biased region" description="Low complexity" evidence="1">
    <location>
        <begin position="334"/>
        <end position="344"/>
    </location>
</feature>
<name>A0A9N8VZN0_9GLOM</name>
<accession>A0A9N8VZN0</accession>
<feature type="compositionally biased region" description="Polar residues" evidence="1">
    <location>
        <begin position="80"/>
        <end position="97"/>
    </location>
</feature>